<reference evidence="2 3" key="1">
    <citation type="submission" date="2016-10" db="EMBL/GenBank/DDBJ databases">
        <authorList>
            <person name="de Groot N.N."/>
        </authorList>
    </citation>
    <scope>NUCLEOTIDE SEQUENCE [LARGE SCALE GENOMIC DNA]</scope>
    <source>
        <strain evidence="2 3">CGMCC 4.3143</strain>
    </source>
</reference>
<dbReference type="PANTHER" id="PTHR40763:SF5">
    <property type="entry name" value="MEMBRANE PROTEIN"/>
    <property type="match status" value="1"/>
</dbReference>
<evidence type="ECO:0000313" key="2">
    <source>
        <dbReference type="EMBL" id="SDF57421.1"/>
    </source>
</evidence>
<dbReference type="EMBL" id="FNBE01000005">
    <property type="protein sequence ID" value="SDF57421.1"/>
    <property type="molecule type" value="Genomic_DNA"/>
</dbReference>
<sequence length="196" mass="21269">MTVPPRPEIRISDADRERAAAKLRAALGEGRITMVELEERLAVVYAARFASDLLPPFDDLPGDPRDVLTDVPLTTPVGPPLVLRAGRGTLRRVGQWQVPARLRVQSTMGAVLLDFTQAELTHPVVEIELELGAGPARLLLPDDATADVEGLHAGVGLVRSRVECRPGPGPHFRIYGRAGVGSVVVRRRYRVAGLRL</sequence>
<dbReference type="STRING" id="366584.SAMN05216377_105276"/>
<dbReference type="Proteomes" id="UP000198967">
    <property type="component" value="Unassembled WGS sequence"/>
</dbReference>
<dbReference type="PANTHER" id="PTHR40763">
    <property type="entry name" value="MEMBRANE PROTEIN-RELATED"/>
    <property type="match status" value="1"/>
</dbReference>
<dbReference type="AlphaFoldDB" id="A0A1G7M6N8"/>
<feature type="domain" description="DUF1707" evidence="1">
    <location>
        <begin position="9"/>
        <end position="61"/>
    </location>
</feature>
<proteinExistence type="predicted"/>
<dbReference type="Pfam" id="PF08044">
    <property type="entry name" value="DUF1707"/>
    <property type="match status" value="1"/>
</dbReference>
<dbReference type="InterPro" id="IPR012551">
    <property type="entry name" value="DUF1707_SHOCT-like"/>
</dbReference>
<dbReference type="RefSeq" id="WP_093081128.1">
    <property type="nucleotide sequence ID" value="NZ_FNBE01000005.1"/>
</dbReference>
<organism evidence="2 3">
    <name type="scientific">Pseudonocardia oroxyli</name>
    <dbReference type="NCBI Taxonomy" id="366584"/>
    <lineage>
        <taxon>Bacteria</taxon>
        <taxon>Bacillati</taxon>
        <taxon>Actinomycetota</taxon>
        <taxon>Actinomycetes</taxon>
        <taxon>Pseudonocardiales</taxon>
        <taxon>Pseudonocardiaceae</taxon>
        <taxon>Pseudonocardia</taxon>
    </lineage>
</organism>
<name>A0A1G7M6N8_PSEOR</name>
<accession>A0A1G7M6N8</accession>
<evidence type="ECO:0000313" key="3">
    <source>
        <dbReference type="Proteomes" id="UP000198967"/>
    </source>
</evidence>
<protein>
    <recommendedName>
        <fullName evidence="1">DUF1707 domain-containing protein</fullName>
    </recommendedName>
</protein>
<dbReference type="OrthoDB" id="4772576at2"/>
<gene>
    <name evidence="2" type="ORF">SAMN05216377_105276</name>
</gene>
<keyword evidence="3" id="KW-1185">Reference proteome</keyword>
<evidence type="ECO:0000259" key="1">
    <source>
        <dbReference type="Pfam" id="PF08044"/>
    </source>
</evidence>